<dbReference type="Proteomes" id="UP000245021">
    <property type="component" value="Unassembled WGS sequence"/>
</dbReference>
<reference evidence="2 3" key="1">
    <citation type="journal article" date="2018" name="Genome Announc.">
        <title>Draft Genome Sequence of Lactococcus sp. Strain NtB2 (JCM 32569), Isolated from the Gut of the Higher Termite Nasutitermes takasagoensis.</title>
        <authorList>
            <person name="Noda S."/>
            <person name="Aihara C."/>
            <person name="Yuki M."/>
            <person name="Ohkuma M."/>
        </authorList>
    </citation>
    <scope>NUCLEOTIDE SEQUENCE [LARGE SCALE GENOMIC DNA]</scope>
    <source>
        <strain evidence="2 3">NtB2</strain>
    </source>
</reference>
<keyword evidence="1" id="KW-1133">Transmembrane helix</keyword>
<proteinExistence type="predicted"/>
<sequence>MKKEIKVDADVSGAFYGTGFLLALGMNLAVTNNWWSAIWHGFLSWGYVGYWFVKFLTHSL</sequence>
<dbReference type="EMBL" id="BFFO01000002">
    <property type="protein sequence ID" value="GBG96177.1"/>
    <property type="molecule type" value="Genomic_DNA"/>
</dbReference>
<organism evidence="2 3">
    <name type="scientific">Lactococcus termiticola</name>
    <dbReference type="NCBI Taxonomy" id="2169526"/>
    <lineage>
        <taxon>Bacteria</taxon>
        <taxon>Bacillati</taxon>
        <taxon>Bacillota</taxon>
        <taxon>Bacilli</taxon>
        <taxon>Lactobacillales</taxon>
        <taxon>Streptococcaceae</taxon>
        <taxon>Lactococcus</taxon>
    </lineage>
</organism>
<comment type="caution">
    <text evidence="2">The sequence shown here is derived from an EMBL/GenBank/DDBJ whole genome shotgun (WGS) entry which is preliminary data.</text>
</comment>
<protein>
    <submittedName>
        <fullName evidence="2">Uncharacterized protein</fullName>
    </submittedName>
</protein>
<evidence type="ECO:0000313" key="3">
    <source>
        <dbReference type="Proteomes" id="UP000245021"/>
    </source>
</evidence>
<evidence type="ECO:0000313" key="2">
    <source>
        <dbReference type="EMBL" id="GBG96177.1"/>
    </source>
</evidence>
<dbReference type="OrthoDB" id="2141035at2"/>
<gene>
    <name evidence="2" type="ORF">NtB2_00288</name>
</gene>
<feature type="transmembrane region" description="Helical" evidence="1">
    <location>
        <begin position="12"/>
        <end position="30"/>
    </location>
</feature>
<accession>A0A2R5HDM8</accession>
<feature type="transmembrane region" description="Helical" evidence="1">
    <location>
        <begin position="36"/>
        <end position="53"/>
    </location>
</feature>
<keyword evidence="1" id="KW-0812">Transmembrane</keyword>
<name>A0A2R5HDM8_9LACT</name>
<dbReference type="RefSeq" id="WP_109245172.1">
    <property type="nucleotide sequence ID" value="NZ_BFFO01000002.1"/>
</dbReference>
<keyword evidence="1" id="KW-0472">Membrane</keyword>
<keyword evidence="3" id="KW-1185">Reference proteome</keyword>
<dbReference type="AlphaFoldDB" id="A0A2R5HDM8"/>
<evidence type="ECO:0000256" key="1">
    <source>
        <dbReference type="SAM" id="Phobius"/>
    </source>
</evidence>